<feature type="binding site" evidence="9">
    <location>
        <position position="118"/>
    </location>
    <ligand>
        <name>5-phospho-alpha-D-ribose 1-diphosphate</name>
        <dbReference type="ChEBI" id="CHEBI:58017"/>
    </ligand>
</feature>
<dbReference type="Gene3D" id="3.40.1030.10">
    <property type="entry name" value="Nucleoside phosphorylase/phosphoribosyltransferase catalytic domain"/>
    <property type="match status" value="1"/>
</dbReference>
<evidence type="ECO:0000256" key="5">
    <source>
        <dbReference type="ARBA" id="ARBA00022822"/>
    </source>
</evidence>
<comment type="subunit">
    <text evidence="9">Homodimer.</text>
</comment>
<protein>
    <recommendedName>
        <fullName evidence="9">Anthranilate phosphoribosyltransferase</fullName>
        <ecNumber evidence="9">2.4.2.18</ecNumber>
    </recommendedName>
</protein>
<keyword evidence="3 9" id="KW-0328">Glycosyltransferase</keyword>
<dbReference type="InterPro" id="IPR017459">
    <property type="entry name" value="Glycosyl_Trfase_fam3_N_dom"/>
</dbReference>
<feature type="domain" description="Glycosyl transferase family 3" evidence="10">
    <location>
        <begin position="72"/>
        <end position="321"/>
    </location>
</feature>
<dbReference type="GO" id="GO:0000162">
    <property type="term" value="P:L-tryptophan biosynthetic process"/>
    <property type="evidence" value="ECO:0007669"/>
    <property type="project" value="UniProtKB-UniRule"/>
</dbReference>
<feature type="binding site" evidence="9">
    <location>
        <position position="78"/>
    </location>
    <ligand>
        <name>5-phospho-alpha-D-ribose 1-diphosphate</name>
        <dbReference type="ChEBI" id="CHEBI:58017"/>
    </ligand>
</feature>
<keyword evidence="2 9" id="KW-0028">Amino-acid biosynthesis</keyword>
<name>A0A7T5R0N2_9BACT</name>
<feature type="binding site" evidence="9">
    <location>
        <begin position="106"/>
        <end position="114"/>
    </location>
    <ligand>
        <name>5-phospho-alpha-D-ribose 1-diphosphate</name>
        <dbReference type="ChEBI" id="CHEBI:58017"/>
    </ligand>
</feature>
<dbReference type="FunFam" id="3.40.1030.10:FF:000002">
    <property type="entry name" value="Anthranilate phosphoribosyltransferase"/>
    <property type="match status" value="1"/>
</dbReference>
<dbReference type="InterPro" id="IPR005940">
    <property type="entry name" value="Anthranilate_Pribosyl_Tfrase"/>
</dbReference>
<evidence type="ECO:0000256" key="4">
    <source>
        <dbReference type="ARBA" id="ARBA00022679"/>
    </source>
</evidence>
<keyword evidence="6 9" id="KW-0057">Aromatic amino acid biosynthesis</keyword>
<feature type="binding site" evidence="9">
    <location>
        <begin position="88"/>
        <end position="91"/>
    </location>
    <ligand>
        <name>5-phospho-alpha-D-ribose 1-diphosphate</name>
        <dbReference type="ChEBI" id="CHEBI:58017"/>
    </ligand>
</feature>
<dbReference type="NCBIfam" id="TIGR01245">
    <property type="entry name" value="trpD"/>
    <property type="match status" value="1"/>
</dbReference>
<comment type="function">
    <text evidence="9">Catalyzes the transfer of the phosphoribosyl group of 5-phosphorylribose-1-pyrophosphate (PRPP) to anthranilate to yield N-(5'-phosphoribosyl)-anthranilate (PRA).</text>
</comment>
<organism evidence="12 13">
    <name type="scientific">Micavibrio aeruginosavorus</name>
    <dbReference type="NCBI Taxonomy" id="349221"/>
    <lineage>
        <taxon>Bacteria</taxon>
        <taxon>Pseudomonadati</taxon>
        <taxon>Bdellovibrionota</taxon>
        <taxon>Bdellovibrionia</taxon>
        <taxon>Bdellovibrionales</taxon>
        <taxon>Pseudobdellovibrionaceae</taxon>
        <taxon>Micavibrio</taxon>
    </lineage>
</organism>
<comment type="cofactor">
    <cofactor evidence="9">
        <name>Mg(2+)</name>
        <dbReference type="ChEBI" id="CHEBI:18420"/>
    </cofactor>
    <text evidence="9">Binds 2 magnesium ions per monomer.</text>
</comment>
<accession>A0A7T5R0N2</accession>
<evidence type="ECO:0000259" key="10">
    <source>
        <dbReference type="Pfam" id="PF00591"/>
    </source>
</evidence>
<feature type="binding site" evidence="9">
    <location>
        <position position="164"/>
    </location>
    <ligand>
        <name>anthranilate</name>
        <dbReference type="ChEBI" id="CHEBI:16567"/>
        <label>2</label>
    </ligand>
</feature>
<reference evidence="12 13" key="1">
    <citation type="submission" date="2020-07" db="EMBL/GenBank/DDBJ databases">
        <title>Huge and variable diversity of episymbiotic CPR bacteria and DPANN archaea in groundwater ecosystems.</title>
        <authorList>
            <person name="He C.Y."/>
            <person name="Keren R."/>
            <person name="Whittaker M."/>
            <person name="Farag I.F."/>
            <person name="Doudna J."/>
            <person name="Cate J.H.D."/>
            <person name="Banfield J.F."/>
        </authorList>
    </citation>
    <scope>NUCLEOTIDE SEQUENCE [LARGE SCALE GENOMIC DNA]</scope>
    <source>
        <strain evidence="12">NC_groundwater_70_Ag_B-0.1um_54_66</strain>
    </source>
</reference>
<evidence type="ECO:0000256" key="9">
    <source>
        <dbReference type="HAMAP-Rule" id="MF_00211"/>
    </source>
</evidence>
<dbReference type="PANTHER" id="PTHR43285:SF2">
    <property type="entry name" value="ANTHRANILATE PHOSPHORIBOSYLTRANSFERASE"/>
    <property type="match status" value="1"/>
</dbReference>
<feature type="binding site" evidence="9">
    <location>
        <position position="78"/>
    </location>
    <ligand>
        <name>anthranilate</name>
        <dbReference type="ChEBI" id="CHEBI:16567"/>
        <label>1</label>
    </ligand>
</feature>
<dbReference type="InterPro" id="IPR035902">
    <property type="entry name" value="Nuc_phospho_transferase"/>
</dbReference>
<evidence type="ECO:0000256" key="7">
    <source>
        <dbReference type="ARBA" id="ARBA00052328"/>
    </source>
</evidence>
<keyword evidence="4 9" id="KW-0808">Transferase</keyword>
<dbReference type="GO" id="GO:0004048">
    <property type="term" value="F:anthranilate phosphoribosyltransferase activity"/>
    <property type="evidence" value="ECO:0007669"/>
    <property type="project" value="UniProtKB-UniRule"/>
</dbReference>
<evidence type="ECO:0000256" key="2">
    <source>
        <dbReference type="ARBA" id="ARBA00022605"/>
    </source>
</evidence>
<feature type="binding site" evidence="9">
    <location>
        <position position="224"/>
    </location>
    <ligand>
        <name>Mg(2+)</name>
        <dbReference type="ChEBI" id="CHEBI:18420"/>
        <label>1</label>
    </ligand>
</feature>
<feature type="binding site" evidence="9">
    <location>
        <position position="86"/>
    </location>
    <ligand>
        <name>5-phospho-alpha-D-ribose 1-diphosphate</name>
        <dbReference type="ChEBI" id="CHEBI:58017"/>
    </ligand>
</feature>
<gene>
    <name evidence="9 12" type="primary">trpD</name>
    <name evidence="12" type="ORF">HYS17_07295</name>
</gene>
<feature type="domain" description="Glycosyl transferase family 3 N-terminal" evidence="11">
    <location>
        <begin position="5"/>
        <end position="64"/>
    </location>
</feature>
<evidence type="ECO:0000256" key="3">
    <source>
        <dbReference type="ARBA" id="ARBA00022676"/>
    </source>
</evidence>
<comment type="catalytic activity">
    <reaction evidence="7 9">
        <text>N-(5-phospho-beta-D-ribosyl)anthranilate + diphosphate = 5-phospho-alpha-D-ribose 1-diphosphate + anthranilate</text>
        <dbReference type="Rhea" id="RHEA:11768"/>
        <dbReference type="ChEBI" id="CHEBI:16567"/>
        <dbReference type="ChEBI" id="CHEBI:18277"/>
        <dbReference type="ChEBI" id="CHEBI:33019"/>
        <dbReference type="ChEBI" id="CHEBI:58017"/>
        <dbReference type="EC" id="2.4.2.18"/>
    </reaction>
</comment>
<dbReference type="AlphaFoldDB" id="A0A7T5R0N2"/>
<dbReference type="EC" id="2.4.2.18" evidence="9"/>
<keyword evidence="9" id="KW-0460">Magnesium</keyword>
<dbReference type="Pfam" id="PF00591">
    <property type="entry name" value="Glycos_transf_3"/>
    <property type="match status" value="1"/>
</dbReference>
<keyword evidence="5 9" id="KW-0822">Tryptophan biosynthesis</keyword>
<dbReference type="Proteomes" id="UP000595362">
    <property type="component" value="Chromosome"/>
</dbReference>
<dbReference type="UniPathway" id="UPA00035">
    <property type="reaction ID" value="UER00041"/>
</dbReference>
<feature type="binding site" evidence="9">
    <location>
        <position position="109"/>
    </location>
    <ligand>
        <name>anthranilate</name>
        <dbReference type="ChEBI" id="CHEBI:16567"/>
        <label>1</label>
    </ligand>
</feature>
<evidence type="ECO:0000256" key="8">
    <source>
        <dbReference type="ARBA" id="ARBA00061188"/>
    </source>
</evidence>
<dbReference type="Pfam" id="PF02885">
    <property type="entry name" value="Glycos_trans_3N"/>
    <property type="match status" value="1"/>
</dbReference>
<evidence type="ECO:0000259" key="11">
    <source>
        <dbReference type="Pfam" id="PF02885"/>
    </source>
</evidence>
<dbReference type="SUPFAM" id="SSF47648">
    <property type="entry name" value="Nucleoside phosphorylase/phosphoribosyltransferase N-terminal domain"/>
    <property type="match status" value="1"/>
</dbReference>
<dbReference type="HAMAP" id="MF_00211">
    <property type="entry name" value="TrpD"/>
    <property type="match status" value="1"/>
</dbReference>
<feature type="binding site" evidence="9">
    <location>
        <position position="90"/>
    </location>
    <ligand>
        <name>Mg(2+)</name>
        <dbReference type="ChEBI" id="CHEBI:18420"/>
        <label>1</label>
    </ligand>
</feature>
<dbReference type="InterPro" id="IPR036320">
    <property type="entry name" value="Glycosyl_Trfase_fam3_N_dom_sf"/>
</dbReference>
<dbReference type="GO" id="GO:0000287">
    <property type="term" value="F:magnesium ion binding"/>
    <property type="evidence" value="ECO:0007669"/>
    <property type="project" value="UniProtKB-UniRule"/>
</dbReference>
<sequence>MSLSLEKLRVGVDLSESEMIAAMTAIMDGGCAEEDIIAFLTYLTKKGETVDEITGAARVMREKAATIKAPPDAIDCCGTGGDGSGTYNISTAVALVVAACGVPVAKHGNRAASSKSGAADVLEALGVNLDVSHDKLEDALNRFHFAFLMAPRHHSAMKHVVPIRKKLGFRTIFNLLGPLSNPAGTRRQLLGVFDEKWLTPMARTLDRLGTEKAWVVHGQDGLDEITVTGKTRIARLERNHVEEKNITPQLFGLDYSSTPSLMGGDAKYNADALKRLLGGEIFAYRNIVLANAAAALLIADITANPHEASHIAAEALDSGRARKLLADYIEFTRMA</sequence>
<evidence type="ECO:0000256" key="1">
    <source>
        <dbReference type="ARBA" id="ARBA00004907"/>
    </source>
</evidence>
<proteinExistence type="inferred from homology"/>
<comment type="pathway">
    <text evidence="1 9">Amino-acid biosynthesis; L-tryptophan biosynthesis; L-tryptophan from chorismate: step 2/5.</text>
</comment>
<feature type="binding site" evidence="9">
    <location>
        <position position="224"/>
    </location>
    <ligand>
        <name>Mg(2+)</name>
        <dbReference type="ChEBI" id="CHEBI:18420"/>
        <label>2</label>
    </ligand>
</feature>
<comment type="caution">
    <text evidence="9">Lacks conserved residue(s) required for the propagation of feature annotation.</text>
</comment>
<evidence type="ECO:0000256" key="6">
    <source>
        <dbReference type="ARBA" id="ARBA00023141"/>
    </source>
</evidence>
<keyword evidence="9" id="KW-0479">Metal-binding</keyword>
<feature type="binding site" evidence="9">
    <location>
        <begin position="81"/>
        <end position="82"/>
    </location>
    <ligand>
        <name>5-phospho-alpha-D-ribose 1-diphosphate</name>
        <dbReference type="ChEBI" id="CHEBI:58017"/>
    </ligand>
</feature>
<evidence type="ECO:0000313" key="13">
    <source>
        <dbReference type="Proteomes" id="UP000595362"/>
    </source>
</evidence>
<dbReference type="PANTHER" id="PTHR43285">
    <property type="entry name" value="ANTHRANILATE PHOSPHORIBOSYLTRANSFERASE"/>
    <property type="match status" value="1"/>
</dbReference>
<dbReference type="EMBL" id="CP066681">
    <property type="protein sequence ID" value="QQG35353.1"/>
    <property type="molecule type" value="Genomic_DNA"/>
</dbReference>
<comment type="similarity">
    <text evidence="8">In the C-terminal section; belongs to the anthranilate phosphoribosyltransferase family.</text>
</comment>
<feature type="binding site" evidence="9">
    <location>
        <position position="223"/>
    </location>
    <ligand>
        <name>Mg(2+)</name>
        <dbReference type="ChEBI" id="CHEBI:18420"/>
        <label>2</label>
    </ligand>
</feature>
<comment type="similarity">
    <text evidence="9">Belongs to the anthranilate phosphoribosyltransferase family.</text>
</comment>
<evidence type="ECO:0000313" key="12">
    <source>
        <dbReference type="EMBL" id="QQG35353.1"/>
    </source>
</evidence>
<dbReference type="GO" id="GO:0005829">
    <property type="term" value="C:cytosol"/>
    <property type="evidence" value="ECO:0007669"/>
    <property type="project" value="TreeGrafter"/>
</dbReference>
<dbReference type="SUPFAM" id="SSF52418">
    <property type="entry name" value="Nucleoside phosphorylase/phosphoribosyltransferase catalytic domain"/>
    <property type="match status" value="1"/>
</dbReference>
<dbReference type="InterPro" id="IPR000312">
    <property type="entry name" value="Glycosyl_Trfase_fam3"/>
</dbReference>
<dbReference type="Gene3D" id="1.20.970.10">
    <property type="entry name" value="Transferase, Pyrimidine Nucleoside Phosphorylase, Chain C"/>
    <property type="match status" value="1"/>
</dbReference>